<dbReference type="SUPFAM" id="SSF54236">
    <property type="entry name" value="Ubiquitin-like"/>
    <property type="match status" value="1"/>
</dbReference>
<dbReference type="Pfam" id="PF00240">
    <property type="entry name" value="ubiquitin"/>
    <property type="match status" value="1"/>
</dbReference>
<organism evidence="2 3">
    <name type="scientific">Beta vulgaris subsp. vulgaris</name>
    <name type="common">Beet</name>
    <dbReference type="NCBI Taxonomy" id="3555"/>
    <lineage>
        <taxon>Eukaryota</taxon>
        <taxon>Viridiplantae</taxon>
        <taxon>Streptophyta</taxon>
        <taxon>Embryophyta</taxon>
        <taxon>Tracheophyta</taxon>
        <taxon>Spermatophyta</taxon>
        <taxon>Magnoliopsida</taxon>
        <taxon>eudicotyledons</taxon>
        <taxon>Gunneridae</taxon>
        <taxon>Pentapetalae</taxon>
        <taxon>Caryophyllales</taxon>
        <taxon>Chenopodiaceae</taxon>
        <taxon>Betoideae</taxon>
        <taxon>Beta</taxon>
    </lineage>
</organism>
<name>A0A0J8B9B8_BETVV</name>
<evidence type="ECO:0000313" key="2">
    <source>
        <dbReference type="EMBL" id="KMS96573.1"/>
    </source>
</evidence>
<dbReference type="Gramene" id="KMS96573">
    <property type="protein sequence ID" value="KMS96573"/>
    <property type="gene ID" value="BVRB_8g201790"/>
</dbReference>
<accession>A0A0J8B9B8</accession>
<dbReference type="InterPro" id="IPR000626">
    <property type="entry name" value="Ubiquitin-like_dom"/>
</dbReference>
<reference evidence="2 3" key="1">
    <citation type="journal article" date="2014" name="Nature">
        <title>The genome of the recently domesticated crop plant sugar beet (Beta vulgaris).</title>
        <authorList>
            <person name="Dohm J.C."/>
            <person name="Minoche A.E."/>
            <person name="Holtgrawe D."/>
            <person name="Capella-Gutierrez S."/>
            <person name="Zakrzewski F."/>
            <person name="Tafer H."/>
            <person name="Rupp O."/>
            <person name="Sorensen T.R."/>
            <person name="Stracke R."/>
            <person name="Reinhardt R."/>
            <person name="Goesmann A."/>
            <person name="Kraft T."/>
            <person name="Schulz B."/>
            <person name="Stadler P.F."/>
            <person name="Schmidt T."/>
            <person name="Gabaldon T."/>
            <person name="Lehrach H."/>
            <person name="Weisshaar B."/>
            <person name="Himmelbauer H."/>
        </authorList>
    </citation>
    <scope>NUCLEOTIDE SEQUENCE [LARGE SCALE GENOMIC DNA]</scope>
    <source>
        <tissue evidence="2">Taproot</tissue>
    </source>
</reference>
<gene>
    <name evidence="2" type="ORF">BVRB_8g201790</name>
</gene>
<dbReference type="PROSITE" id="PS50053">
    <property type="entry name" value="UBIQUITIN_2"/>
    <property type="match status" value="1"/>
</dbReference>
<evidence type="ECO:0000259" key="1">
    <source>
        <dbReference type="PROSITE" id="PS50053"/>
    </source>
</evidence>
<evidence type="ECO:0000313" key="3">
    <source>
        <dbReference type="Proteomes" id="UP000035740"/>
    </source>
</evidence>
<dbReference type="Gene3D" id="3.10.20.90">
    <property type="entry name" value="Phosphatidylinositol 3-kinase Catalytic Subunit, Chain A, domain 1"/>
    <property type="match status" value="1"/>
</dbReference>
<sequence length="138" mass="15144">MKPFHRRPSAFPRSLRPSLPVVLPPSLAQSRRLTEIPTRLRSLRPLPNPAINGTIESQGFDLAQSVPESSTSKRLLVENVKALLEVESGVSLQQQQLLCNGKEIKNHEKLNGLIVCDGDLIMMVSNNAAALGNRLCNV</sequence>
<dbReference type="OrthoDB" id="1047367at2759"/>
<dbReference type="EMBL" id="KQ090369">
    <property type="protein sequence ID" value="KMS96573.1"/>
    <property type="molecule type" value="Genomic_DNA"/>
</dbReference>
<protein>
    <recommendedName>
        <fullName evidence="1">Ubiquitin-like domain-containing protein</fullName>
    </recommendedName>
</protein>
<dbReference type="AlphaFoldDB" id="A0A0J8B9B8"/>
<dbReference type="Proteomes" id="UP000035740">
    <property type="component" value="Unassembled WGS sequence"/>
</dbReference>
<dbReference type="InterPro" id="IPR029071">
    <property type="entry name" value="Ubiquitin-like_domsf"/>
</dbReference>
<feature type="domain" description="Ubiquitin-like" evidence="1">
    <location>
        <begin position="77"/>
        <end position="130"/>
    </location>
</feature>
<proteinExistence type="predicted"/>
<keyword evidence="3" id="KW-1185">Reference proteome</keyword>